<evidence type="ECO:0000256" key="1">
    <source>
        <dbReference type="ARBA" id="ARBA00022553"/>
    </source>
</evidence>
<name>A0A9X1NJQ2_9ACTN</name>
<dbReference type="PROSITE" id="PS50006">
    <property type="entry name" value="FHA_DOMAIN"/>
    <property type="match status" value="1"/>
</dbReference>
<dbReference type="Proteomes" id="UP001138997">
    <property type="component" value="Unassembled WGS sequence"/>
</dbReference>
<dbReference type="Gene3D" id="3.40.50.300">
    <property type="entry name" value="P-loop containing nucleotide triphosphate hydrolases"/>
    <property type="match status" value="3"/>
</dbReference>
<keyword evidence="8" id="KW-1185">Reference proteome</keyword>
<feature type="binding site" evidence="4">
    <location>
        <begin position="636"/>
        <end position="643"/>
    </location>
    <ligand>
        <name>ATP</name>
        <dbReference type="ChEBI" id="CHEBI:30616"/>
    </ligand>
</feature>
<dbReference type="SMART" id="SM00382">
    <property type="entry name" value="AAA"/>
    <property type="match status" value="2"/>
</dbReference>
<dbReference type="SMART" id="SM00240">
    <property type="entry name" value="FHA"/>
    <property type="match status" value="1"/>
</dbReference>
<dbReference type="SUPFAM" id="SSF52540">
    <property type="entry name" value="P-loop containing nucleoside triphosphate hydrolases"/>
    <property type="match status" value="2"/>
</dbReference>
<evidence type="ECO:0000256" key="3">
    <source>
        <dbReference type="ARBA" id="ARBA00022840"/>
    </source>
</evidence>
<dbReference type="InterPro" id="IPR008984">
    <property type="entry name" value="SMAD_FHA_dom_sf"/>
</dbReference>
<keyword evidence="1" id="KW-0597">Phosphoprotein</keyword>
<keyword evidence="3 4" id="KW-0067">ATP-binding</keyword>
<dbReference type="PROSITE" id="PS50901">
    <property type="entry name" value="FTSK"/>
    <property type="match status" value="1"/>
</dbReference>
<evidence type="ECO:0000259" key="6">
    <source>
        <dbReference type="PROSITE" id="PS50901"/>
    </source>
</evidence>
<evidence type="ECO:0000313" key="8">
    <source>
        <dbReference type="Proteomes" id="UP001138997"/>
    </source>
</evidence>
<dbReference type="RefSeq" id="WP_231448228.1">
    <property type="nucleotide sequence ID" value="NZ_JAJOMB010000022.1"/>
</dbReference>
<dbReference type="SUPFAM" id="SSF49879">
    <property type="entry name" value="SMAD/FHA domain"/>
    <property type="match status" value="1"/>
</dbReference>
<feature type="domain" description="FHA" evidence="5">
    <location>
        <begin position="117"/>
        <end position="166"/>
    </location>
</feature>
<accession>A0A9X1NJQ2</accession>
<dbReference type="EMBL" id="JAJOMB010000022">
    <property type="protein sequence ID" value="MCD5315405.1"/>
    <property type="molecule type" value="Genomic_DNA"/>
</dbReference>
<dbReference type="PANTHER" id="PTHR22683">
    <property type="entry name" value="SPORULATION PROTEIN RELATED"/>
    <property type="match status" value="1"/>
</dbReference>
<dbReference type="Gene3D" id="2.60.200.20">
    <property type="match status" value="1"/>
</dbReference>
<dbReference type="Pfam" id="PF01580">
    <property type="entry name" value="FtsK_SpoIIIE"/>
    <property type="match status" value="1"/>
</dbReference>
<evidence type="ECO:0000256" key="4">
    <source>
        <dbReference type="PROSITE-ProRule" id="PRU00289"/>
    </source>
</evidence>
<dbReference type="PANTHER" id="PTHR22683:SF1">
    <property type="entry name" value="TYPE VII SECRETION SYSTEM PROTEIN ESSC"/>
    <property type="match status" value="1"/>
</dbReference>
<dbReference type="InterPro" id="IPR050206">
    <property type="entry name" value="FtsK/SpoIIIE/SftA"/>
</dbReference>
<gene>
    <name evidence="7" type="ORF">LR394_31360</name>
</gene>
<sequence>MKLRLTIVLPEIGVKPVDVEIEADRGTTLDMATGPLSDALRSSPHQRNALSFNLFHCSGRALPSTQPIGLPPVLHGATLVMGDPGELPIRYDGGLELHVVSGPDAGFTYPLTPGGPLLIGRQSSCDVPLADPDLSRRHAELETADGIVRIRDLLSANGTWLSGSAVGETGRPLPVNTAVRVGGSTLLVRTPDQPAAAAVPDGEGHLLVNRRRPLGAPRPESIVELPPPPQEPARQHLPWLMVLAPLLLAVPAAIIWRQPAYLLIAVLSPLLMLAQYLTDRRRGRREGLARTVGHQTAVREAQQQLQRSLTADAEYLDLTHPDLARIGTMARIPTTELWHRTAEHPAALTVRLGRGEVPSSAVIRDASSPAGHRRPTHPDAPVVLELKAFRVIGISGRRESALSTARSIIGQLSVLHSPLDLSISLLRSKPPGADLAATPEGADEWDWLNWLPHHRPPETSGSRKNQPSVLVLDGARRLRGQADVARVLAQAGTADPHADRPVCVVVCLERDESALPLECSATIVHATDQARATLRRAGQPPLSFRPDLAGSRWAARLARDLAPLRDATPEGAGGLPEQVHLLEELRQGGRPEPVETTELAQAWARSDPIRAVLGRSATGQVVVDLAADGPHLLIGGTTGAGKSELLQTLIASLALGSSPQRLTFLLVDYKGGAAFQSCTRLPHVGAVLTDLDPQSAQRALISFSAELRRRERILLNAGCVDIESYLTARQGDGSLDPMPRLMVIVDEFRVLAEEIPEFVTGLVRIATVGRSLGIHLVLATQRPAGVVSPDITANMNLRIALRVRDAADSQDLISDPAASVLPSIPGRALLRAGADPPVQFQTARVLGRTPALTTGKKATVRVLDTAQAPAPTMENEEEAGPVDLERVVVAAQSAAALLGLDHTQAPWLPELPTDLSTADLAAPVTGRSLPFGLIDLPEEQLQEPAFWDLSTGHLAVVGGPRSGRSNVIRSLCTTAARIVGLAGVRDVHCSVLDATGQLGDLERDGWAAVIRPDDHERAERLLRLMLGVLQERQAEPVARDPVLLLVDGWEALTSAWAEPGLMDLHDDLLRLLRDGPGCGICVAVTGGVQFLTGHLSSLFPQRLVLALPDPADAMVLGVPAGAARGTGPPGRGWWLAPPRNAFHQLQVARPATGVSGRRVRTDDAWRVPALPVKISRAHLPRVGAHGRRSPGLVPIGIGGDRTQPIRLDVLAAPVTVVLGSRGSGRSTALASLWEGLRECGLPAFLFPAGTARQAQDVSTLAGYLREEPGSVVLLDHPPGPELPGPGTDQLPEVLALHLAAGGHLVVAASGPEIAAAYRGVLALARDARQGLVLGAVSPIDGDVLGVRLNRRPAGPPGRGLLIVGGKVLSLQVAHPDGPADDGRTR</sequence>
<dbReference type="InterPro" id="IPR032030">
    <property type="entry name" value="YscD_cytoplasmic_dom"/>
</dbReference>
<protein>
    <submittedName>
        <fullName evidence="7">FHA domain-containing protein</fullName>
    </submittedName>
</protein>
<reference evidence="7" key="1">
    <citation type="submission" date="2021-11" db="EMBL/GenBank/DDBJ databases">
        <title>Streptomyces corallinus and Kineosporia corallina sp. nov., two new coral-derived marine actinobacteria.</title>
        <authorList>
            <person name="Buangrab K."/>
            <person name="Sutthacheep M."/>
            <person name="Yeemin T."/>
            <person name="Harunari E."/>
            <person name="Igarashi Y."/>
            <person name="Sripreechasak P."/>
            <person name="Kanchanasin P."/>
            <person name="Tanasupawat S."/>
            <person name="Phongsopitanun W."/>
        </authorList>
    </citation>
    <scope>NUCLEOTIDE SEQUENCE</scope>
    <source>
        <strain evidence="7">JCM 31032</strain>
    </source>
</reference>
<dbReference type="Pfam" id="PF16697">
    <property type="entry name" value="Yop-YscD_cpl"/>
    <property type="match status" value="1"/>
</dbReference>
<dbReference type="InterPro" id="IPR002543">
    <property type="entry name" value="FtsK_dom"/>
</dbReference>
<dbReference type="CDD" id="cd00060">
    <property type="entry name" value="FHA"/>
    <property type="match status" value="1"/>
</dbReference>
<organism evidence="7 8">
    <name type="scientific">Kineosporia babensis</name>
    <dbReference type="NCBI Taxonomy" id="499548"/>
    <lineage>
        <taxon>Bacteria</taxon>
        <taxon>Bacillati</taxon>
        <taxon>Actinomycetota</taxon>
        <taxon>Actinomycetes</taxon>
        <taxon>Kineosporiales</taxon>
        <taxon>Kineosporiaceae</taxon>
        <taxon>Kineosporia</taxon>
    </lineage>
</organism>
<keyword evidence="2 4" id="KW-0547">Nucleotide-binding</keyword>
<comment type="caution">
    <text evidence="7">The sequence shown here is derived from an EMBL/GenBank/DDBJ whole genome shotgun (WGS) entry which is preliminary data.</text>
</comment>
<dbReference type="InterPro" id="IPR003593">
    <property type="entry name" value="AAA+_ATPase"/>
</dbReference>
<dbReference type="GO" id="GO:0005524">
    <property type="term" value="F:ATP binding"/>
    <property type="evidence" value="ECO:0007669"/>
    <property type="project" value="UniProtKB-UniRule"/>
</dbReference>
<dbReference type="InterPro" id="IPR027417">
    <property type="entry name" value="P-loop_NTPase"/>
</dbReference>
<dbReference type="GO" id="GO:0003677">
    <property type="term" value="F:DNA binding"/>
    <property type="evidence" value="ECO:0007669"/>
    <property type="project" value="InterPro"/>
</dbReference>
<dbReference type="InterPro" id="IPR000253">
    <property type="entry name" value="FHA_dom"/>
</dbReference>
<feature type="domain" description="FtsK" evidence="6">
    <location>
        <begin position="618"/>
        <end position="810"/>
    </location>
</feature>
<evidence type="ECO:0000259" key="5">
    <source>
        <dbReference type="PROSITE" id="PS50006"/>
    </source>
</evidence>
<proteinExistence type="predicted"/>
<dbReference type="CDD" id="cd01127">
    <property type="entry name" value="TrwB_TraG_TraD_VirD4"/>
    <property type="match status" value="1"/>
</dbReference>
<evidence type="ECO:0000313" key="7">
    <source>
        <dbReference type="EMBL" id="MCD5315405.1"/>
    </source>
</evidence>
<evidence type="ECO:0000256" key="2">
    <source>
        <dbReference type="ARBA" id="ARBA00022741"/>
    </source>
</evidence>